<sequence length="567" mass="63660">MQRKPFYYGILLAGICMLAACSSKMPKELRLIPNDASTVICINNDQINTKLTTAGISIDSVIQQLIKKDTGNSELVHQYQLLQKAGINFTNRVMIFKTTKVYANKSYSNFLSMIIGINDSSKLSAYLTQIDYLKGRDIHKEKEYAFIQMDGKGIISWNKENAILTMQDYTEQPRGLFPDSIMRVNETDNISQVDELKKEVNRYYTESNSASISVVPLVKDLFKQSADGYFYTNSTNALSTLNMGMLQLPKLAELLNNNITTGTFNFEKGKVAANTNFYPNKLMKAILQAYKSGKVNTKLIEHYPSKNIDFAMLMAFNPKIINGILQQLDVAPLVNGFLDKSGIPSDAVYNAFSGDMALVISDINPKNYAQNNNQWGKYLLNMAIGNDSSFHSIMDKIAEMGFITKEKDTYQSGKLMRDMHLILFANNKNMIITNDSALLVAYNNNNAPAPLSDNVLQQMQNTNTFMYSDIGKIIDEFATDSSSSNELIHHTFKDIVIKSEPFNGTNTSSNFVLRMQNESQNSLVSMLQLFPYISDQMQKNRAARKQDGKGNPESIFNVPFSSRLGSL</sequence>
<comment type="caution">
    <text evidence="2">The sequence shown here is derived from an EMBL/GenBank/DDBJ whole genome shotgun (WGS) entry which is preliminary data.</text>
</comment>
<keyword evidence="3" id="KW-1185">Reference proteome</keyword>
<feature type="region of interest" description="Disordered" evidence="1">
    <location>
        <begin position="538"/>
        <end position="567"/>
    </location>
</feature>
<dbReference type="PROSITE" id="PS51257">
    <property type="entry name" value="PROKAR_LIPOPROTEIN"/>
    <property type="match status" value="1"/>
</dbReference>
<evidence type="ECO:0000313" key="3">
    <source>
        <dbReference type="Proteomes" id="UP000249720"/>
    </source>
</evidence>
<accession>A0A2W7S1X5</accession>
<gene>
    <name evidence="2" type="ORF">LX80_02373</name>
</gene>
<dbReference type="RefSeq" id="WP_111296729.1">
    <property type="nucleotide sequence ID" value="NZ_QKZV01000008.1"/>
</dbReference>
<dbReference type="OrthoDB" id="609910at2"/>
<name>A0A2W7S1X5_9BACT</name>
<reference evidence="2 3" key="1">
    <citation type="submission" date="2018-06" db="EMBL/GenBank/DDBJ databases">
        <title>Genomic Encyclopedia of Archaeal and Bacterial Type Strains, Phase II (KMG-II): from individual species to whole genera.</title>
        <authorList>
            <person name="Goeker M."/>
        </authorList>
    </citation>
    <scope>NUCLEOTIDE SEQUENCE [LARGE SCALE GENOMIC DNA]</scope>
    <source>
        <strain evidence="2 3">DSM 23241</strain>
    </source>
</reference>
<protein>
    <submittedName>
        <fullName evidence="2">Uncharacterized protein DUF4836</fullName>
    </submittedName>
</protein>
<dbReference type="AlphaFoldDB" id="A0A2W7S1X5"/>
<evidence type="ECO:0000256" key="1">
    <source>
        <dbReference type="SAM" id="MobiDB-lite"/>
    </source>
</evidence>
<proteinExistence type="predicted"/>
<evidence type="ECO:0000313" key="2">
    <source>
        <dbReference type="EMBL" id="PZX60889.1"/>
    </source>
</evidence>
<dbReference type="Proteomes" id="UP000249720">
    <property type="component" value="Unassembled WGS sequence"/>
</dbReference>
<organism evidence="2 3">
    <name type="scientific">Hydrotalea sandarakina</name>
    <dbReference type="NCBI Taxonomy" id="1004304"/>
    <lineage>
        <taxon>Bacteria</taxon>
        <taxon>Pseudomonadati</taxon>
        <taxon>Bacteroidota</taxon>
        <taxon>Chitinophagia</taxon>
        <taxon>Chitinophagales</taxon>
        <taxon>Chitinophagaceae</taxon>
        <taxon>Hydrotalea</taxon>
    </lineage>
</organism>
<dbReference type="EMBL" id="QKZV01000008">
    <property type="protein sequence ID" value="PZX60889.1"/>
    <property type="molecule type" value="Genomic_DNA"/>
</dbReference>